<evidence type="ECO:0000256" key="1">
    <source>
        <dbReference type="SAM" id="MobiDB-lite"/>
    </source>
</evidence>
<evidence type="ECO:0000313" key="2">
    <source>
        <dbReference type="EMBL" id="TDK87463.1"/>
    </source>
</evidence>
<dbReference type="RefSeq" id="WP_133427421.1">
    <property type="nucleotide sequence ID" value="NZ_SDLO01000014.1"/>
</dbReference>
<dbReference type="EMBL" id="SDLO01000014">
    <property type="protein sequence ID" value="TDK87463.1"/>
    <property type="molecule type" value="Genomic_DNA"/>
</dbReference>
<sequence>MALLIAAVGARCRQRSNRRRSNQQRANCHRTHGRHFLGPQKASYTLANWSNGGKDIDATSI</sequence>
<gene>
    <name evidence="2" type="ORF">EUA03_18010</name>
</gene>
<comment type="caution">
    <text evidence="2">The sequence shown here is derived from an EMBL/GenBank/DDBJ whole genome shotgun (WGS) entry which is preliminary data.</text>
</comment>
<protein>
    <submittedName>
        <fullName evidence="2">Uncharacterized protein</fullName>
    </submittedName>
</protein>
<feature type="region of interest" description="Disordered" evidence="1">
    <location>
        <begin position="14"/>
        <end position="35"/>
    </location>
</feature>
<dbReference type="Proteomes" id="UP000294929">
    <property type="component" value="Unassembled WGS sequence"/>
</dbReference>
<reference evidence="2 3" key="1">
    <citation type="submission" date="2019-01" db="EMBL/GenBank/DDBJ databases">
        <title>High-quality-draft genome sequences of five non-tuberculosis mycobacteriaceae isolated from a nosocomial environment.</title>
        <authorList>
            <person name="Tiago I."/>
            <person name="Alarico S."/>
            <person name="Pereira S.G."/>
            <person name="Coelho C."/>
            <person name="Maranha A."/>
            <person name="Empadinhas N."/>
        </authorList>
    </citation>
    <scope>NUCLEOTIDE SEQUENCE [LARGE SCALE GENOMIC DNA]</scope>
    <source>
        <strain evidence="2 3">24AIII</strain>
    </source>
</reference>
<accession>A0A4R5WCQ2</accession>
<evidence type="ECO:0000313" key="3">
    <source>
        <dbReference type="Proteomes" id="UP000294929"/>
    </source>
</evidence>
<dbReference type="AlphaFoldDB" id="A0A4R5WCQ2"/>
<name>A0A4R5WCQ2_MYCMU</name>
<organism evidence="2 3">
    <name type="scientific">Mycolicibacterium mucogenicum</name>
    <name type="common">Mycobacterium mucogenicum</name>
    <dbReference type="NCBI Taxonomy" id="56689"/>
    <lineage>
        <taxon>Bacteria</taxon>
        <taxon>Bacillati</taxon>
        <taxon>Actinomycetota</taxon>
        <taxon>Actinomycetes</taxon>
        <taxon>Mycobacteriales</taxon>
        <taxon>Mycobacteriaceae</taxon>
        <taxon>Mycolicibacterium</taxon>
    </lineage>
</organism>
<proteinExistence type="predicted"/>